<feature type="compositionally biased region" description="Basic and acidic residues" evidence="1">
    <location>
        <begin position="29"/>
        <end position="39"/>
    </location>
</feature>
<reference evidence="3" key="1">
    <citation type="submission" date="2016-05" db="EMBL/GenBank/DDBJ databases">
        <authorList>
            <person name="Naeem Raeece"/>
        </authorList>
    </citation>
    <scope>NUCLEOTIDE SEQUENCE [LARGE SCALE GENOMIC DNA]</scope>
</reference>
<feature type="compositionally biased region" description="Polar residues" evidence="1">
    <location>
        <begin position="1"/>
        <end position="13"/>
    </location>
</feature>
<evidence type="ECO:0000313" key="3">
    <source>
        <dbReference type="Proteomes" id="UP000078560"/>
    </source>
</evidence>
<sequence>MHVSNACQFSEHTPTGDLCMYKGVRSGGRKNEKGESIEKHRNKLRNNCNAATPQRRQKKKKTLEARTKKKLSLVQSIYTEL</sequence>
<evidence type="ECO:0000256" key="1">
    <source>
        <dbReference type="SAM" id="MobiDB-lite"/>
    </source>
</evidence>
<name>A0A1A8VV90_PLAOA</name>
<feature type="compositionally biased region" description="Basic residues" evidence="1">
    <location>
        <begin position="55"/>
        <end position="65"/>
    </location>
</feature>
<dbReference type="Proteomes" id="UP000078560">
    <property type="component" value="Unassembled WGS sequence"/>
</dbReference>
<dbReference type="AlphaFoldDB" id="A0A1A8VV90"/>
<accession>A0A1A8VV90</accession>
<evidence type="ECO:0000313" key="2">
    <source>
        <dbReference type="EMBL" id="SBS84409.1"/>
    </source>
</evidence>
<feature type="region of interest" description="Disordered" evidence="1">
    <location>
        <begin position="1"/>
        <end position="65"/>
    </location>
</feature>
<protein>
    <submittedName>
        <fullName evidence="2">Uncharacterized protein</fullName>
    </submittedName>
</protein>
<feature type="compositionally biased region" description="Polar residues" evidence="1">
    <location>
        <begin position="45"/>
        <end position="54"/>
    </location>
</feature>
<dbReference type="EMBL" id="FLQU01000356">
    <property type="protein sequence ID" value="SBS84409.1"/>
    <property type="molecule type" value="Genomic_DNA"/>
</dbReference>
<proteinExistence type="predicted"/>
<gene>
    <name evidence="2" type="ORF">POVCU2_0025960</name>
</gene>
<organism evidence="2 3">
    <name type="scientific">Plasmodium ovale curtisi</name>
    <dbReference type="NCBI Taxonomy" id="864141"/>
    <lineage>
        <taxon>Eukaryota</taxon>
        <taxon>Sar</taxon>
        <taxon>Alveolata</taxon>
        <taxon>Apicomplexa</taxon>
        <taxon>Aconoidasida</taxon>
        <taxon>Haemosporida</taxon>
        <taxon>Plasmodiidae</taxon>
        <taxon>Plasmodium</taxon>
        <taxon>Plasmodium (Plasmodium)</taxon>
    </lineage>
</organism>